<dbReference type="AlphaFoldDB" id="A0A4C1Y4K3"/>
<evidence type="ECO:0000313" key="3">
    <source>
        <dbReference type="Proteomes" id="UP000299102"/>
    </source>
</evidence>
<accession>A0A4C1Y4K3</accession>
<evidence type="ECO:0000313" key="2">
    <source>
        <dbReference type="EMBL" id="GBP70293.1"/>
    </source>
</evidence>
<gene>
    <name evidence="2" type="ORF">EVAR_52312_1</name>
</gene>
<dbReference type="InterPro" id="IPR000477">
    <property type="entry name" value="RT_dom"/>
</dbReference>
<organism evidence="2 3">
    <name type="scientific">Eumeta variegata</name>
    <name type="common">Bagworm moth</name>
    <name type="synonym">Eumeta japonica</name>
    <dbReference type="NCBI Taxonomy" id="151549"/>
    <lineage>
        <taxon>Eukaryota</taxon>
        <taxon>Metazoa</taxon>
        <taxon>Ecdysozoa</taxon>
        <taxon>Arthropoda</taxon>
        <taxon>Hexapoda</taxon>
        <taxon>Insecta</taxon>
        <taxon>Pterygota</taxon>
        <taxon>Neoptera</taxon>
        <taxon>Endopterygota</taxon>
        <taxon>Lepidoptera</taxon>
        <taxon>Glossata</taxon>
        <taxon>Ditrysia</taxon>
        <taxon>Tineoidea</taxon>
        <taxon>Psychidae</taxon>
        <taxon>Oiketicinae</taxon>
        <taxon>Eumeta</taxon>
    </lineage>
</organism>
<proteinExistence type="predicted"/>
<comment type="caution">
    <text evidence="2">The sequence shown here is derived from an EMBL/GenBank/DDBJ whole genome shotgun (WGS) entry which is preliminary data.</text>
</comment>
<dbReference type="PANTHER" id="PTHR47027:SF29">
    <property type="entry name" value="C2H2-TYPE DOMAIN-CONTAINING PROTEIN"/>
    <property type="match status" value="1"/>
</dbReference>
<dbReference type="Proteomes" id="UP000299102">
    <property type="component" value="Unassembled WGS sequence"/>
</dbReference>
<name>A0A4C1Y4K3_EUMVA</name>
<dbReference type="PANTHER" id="PTHR47027">
    <property type="entry name" value="REVERSE TRANSCRIPTASE DOMAIN-CONTAINING PROTEIN"/>
    <property type="match status" value="1"/>
</dbReference>
<feature type="domain" description="Reverse transcriptase" evidence="1">
    <location>
        <begin position="8"/>
        <end position="79"/>
    </location>
</feature>
<evidence type="ECO:0000259" key="1">
    <source>
        <dbReference type="Pfam" id="PF00078"/>
    </source>
</evidence>
<sequence>MKLESLGETFKIERGVRQGEPLSPKLFSAVLENVFRKLHWNHYGLDIDGRKLNHLGFADDIILFDENPSKIQVMIEELSNENWYPRDKKRKRGRQHRRWENELKLTAGSNWRRVVRDRKQWKMLEEAFANRHTELRDIL</sequence>
<protein>
    <submittedName>
        <fullName evidence="2">Retrovirus-related Pol polyprotein from type-1 retrotransposable element R2</fullName>
    </submittedName>
</protein>
<keyword evidence="3" id="KW-1185">Reference proteome</keyword>
<reference evidence="2 3" key="1">
    <citation type="journal article" date="2019" name="Commun. Biol.">
        <title>The bagworm genome reveals a unique fibroin gene that provides high tensile strength.</title>
        <authorList>
            <person name="Kono N."/>
            <person name="Nakamura H."/>
            <person name="Ohtoshi R."/>
            <person name="Tomita M."/>
            <person name="Numata K."/>
            <person name="Arakawa K."/>
        </authorList>
    </citation>
    <scope>NUCLEOTIDE SEQUENCE [LARGE SCALE GENOMIC DNA]</scope>
</reference>
<dbReference type="EMBL" id="BGZK01001069">
    <property type="protein sequence ID" value="GBP70293.1"/>
    <property type="molecule type" value="Genomic_DNA"/>
</dbReference>
<dbReference type="Pfam" id="PF00078">
    <property type="entry name" value="RVT_1"/>
    <property type="match status" value="1"/>
</dbReference>
<dbReference type="OrthoDB" id="410104at2759"/>